<evidence type="ECO:0000256" key="2">
    <source>
        <dbReference type="ARBA" id="ARBA00005879"/>
    </source>
</evidence>
<evidence type="ECO:0000259" key="7">
    <source>
        <dbReference type="Pfam" id="PF00590"/>
    </source>
</evidence>
<evidence type="ECO:0000256" key="4">
    <source>
        <dbReference type="ARBA" id="ARBA00022603"/>
    </source>
</evidence>
<evidence type="ECO:0000256" key="5">
    <source>
        <dbReference type="ARBA" id="ARBA00022679"/>
    </source>
</evidence>
<evidence type="ECO:0000313" key="8">
    <source>
        <dbReference type="EMBL" id="VAX25860.1"/>
    </source>
</evidence>
<accession>A0A3B1CT65</accession>
<dbReference type="InterPro" id="IPR006364">
    <property type="entry name" value="CobI/CbiL/CobIJ_dom"/>
</dbReference>
<dbReference type="AlphaFoldDB" id="A0A3B1CT65"/>
<reference evidence="8" key="1">
    <citation type="submission" date="2018-06" db="EMBL/GenBank/DDBJ databases">
        <authorList>
            <person name="Zhirakovskaya E."/>
        </authorList>
    </citation>
    <scope>NUCLEOTIDE SEQUENCE</scope>
</reference>
<dbReference type="PANTHER" id="PTHR43467">
    <property type="entry name" value="COBALT-PRECORRIN-2 C(20)-METHYLTRANSFERASE"/>
    <property type="match status" value="1"/>
</dbReference>
<dbReference type="PIRSF" id="PIRSF036427">
    <property type="entry name" value="Precrrn-2_mtase"/>
    <property type="match status" value="1"/>
</dbReference>
<dbReference type="InterPro" id="IPR035996">
    <property type="entry name" value="4pyrrol_Methylase_sf"/>
</dbReference>
<feature type="domain" description="Tetrapyrrole methylase" evidence="7">
    <location>
        <begin position="6"/>
        <end position="217"/>
    </location>
</feature>
<evidence type="ECO:0000256" key="1">
    <source>
        <dbReference type="ARBA" id="ARBA00004953"/>
    </source>
</evidence>
<comment type="pathway">
    <text evidence="1">Cofactor biosynthesis; adenosylcobalamin biosynthesis.</text>
</comment>
<keyword evidence="6" id="KW-0949">S-adenosyl-L-methionine</keyword>
<evidence type="ECO:0000256" key="6">
    <source>
        <dbReference type="ARBA" id="ARBA00022691"/>
    </source>
</evidence>
<dbReference type="CDD" id="cd11645">
    <property type="entry name" value="Precorrin_2_C20_MT"/>
    <property type="match status" value="1"/>
</dbReference>
<dbReference type="GO" id="GO:0032259">
    <property type="term" value="P:methylation"/>
    <property type="evidence" value="ECO:0007669"/>
    <property type="project" value="UniProtKB-KW"/>
</dbReference>
<dbReference type="GO" id="GO:0009236">
    <property type="term" value="P:cobalamin biosynthetic process"/>
    <property type="evidence" value="ECO:0007669"/>
    <property type="project" value="UniProtKB-UniPathway"/>
</dbReference>
<dbReference type="EMBL" id="UOGE01000112">
    <property type="protein sequence ID" value="VAX25860.1"/>
    <property type="molecule type" value="Genomic_DNA"/>
</dbReference>
<evidence type="ECO:0000256" key="3">
    <source>
        <dbReference type="ARBA" id="ARBA00022573"/>
    </source>
</evidence>
<comment type="similarity">
    <text evidence="2">Belongs to the precorrin methyltransferase family.</text>
</comment>
<protein>
    <submittedName>
        <fullName evidence="8">Cobalt-precorrin-2 C(20)-methyltransferase</fullName>
        <ecNumber evidence="8">2.1.1.151</ecNumber>
    </submittedName>
</protein>
<organism evidence="8">
    <name type="scientific">hydrothermal vent metagenome</name>
    <dbReference type="NCBI Taxonomy" id="652676"/>
    <lineage>
        <taxon>unclassified sequences</taxon>
        <taxon>metagenomes</taxon>
        <taxon>ecological metagenomes</taxon>
    </lineage>
</organism>
<keyword evidence="4 8" id="KW-0489">Methyltransferase</keyword>
<dbReference type="GO" id="GO:0030788">
    <property type="term" value="F:precorrin-2 C20-methyltransferase activity"/>
    <property type="evidence" value="ECO:0007669"/>
    <property type="project" value="InterPro"/>
</dbReference>
<dbReference type="InterPro" id="IPR000878">
    <property type="entry name" value="4pyrrol_Mease"/>
</dbReference>
<dbReference type="UniPathway" id="UPA00148"/>
<dbReference type="NCBIfam" id="TIGR01467">
    <property type="entry name" value="cobI_cbiL"/>
    <property type="match status" value="1"/>
</dbReference>
<dbReference type="SUPFAM" id="SSF53790">
    <property type="entry name" value="Tetrapyrrole methylase"/>
    <property type="match status" value="1"/>
</dbReference>
<dbReference type="PANTHER" id="PTHR43467:SF2">
    <property type="entry name" value="COBALT-PRECORRIN-2 C(20)-METHYLTRANSFERASE"/>
    <property type="match status" value="1"/>
</dbReference>
<dbReference type="Gene3D" id="3.30.950.10">
    <property type="entry name" value="Methyltransferase, Cobalt-precorrin-4 Transmethylase, Domain 2"/>
    <property type="match status" value="1"/>
</dbReference>
<dbReference type="Pfam" id="PF00590">
    <property type="entry name" value="TP_methylase"/>
    <property type="match status" value="1"/>
</dbReference>
<dbReference type="InterPro" id="IPR014776">
    <property type="entry name" value="4pyrrole_Mease_sub2"/>
</dbReference>
<dbReference type="EC" id="2.1.1.151" evidence="8"/>
<dbReference type="Gene3D" id="3.40.1010.10">
    <property type="entry name" value="Cobalt-precorrin-4 Transmethylase, Domain 1"/>
    <property type="match status" value="1"/>
</dbReference>
<dbReference type="InterPro" id="IPR012382">
    <property type="entry name" value="CobI/CbiL"/>
</dbReference>
<dbReference type="InterPro" id="IPR014777">
    <property type="entry name" value="4pyrrole_Mease_sub1"/>
</dbReference>
<keyword evidence="5 8" id="KW-0808">Transferase</keyword>
<keyword evidence="3" id="KW-0169">Cobalamin biosynthesis</keyword>
<dbReference type="GO" id="GO:0043781">
    <property type="term" value="F:cobalt-factor II C20-methyltransferase activity"/>
    <property type="evidence" value="ECO:0007669"/>
    <property type="project" value="UniProtKB-EC"/>
</dbReference>
<sequence length="243" mass="26049">MKLGALYGVGVGPGDPELVSVKGVRLIGACPHLFTPKARVKAESVAFQIAGRYISVDTQVHELVFPMVKDESELKEKWDISARAVANALEKGEDACFITIGDPFLYSTYIYLVRSLKEIHPEVTIVTVPGITAYSAVASLTSFPVGEGEERVAIIPASYDLGAVRRAISMGGTIILMKVGKNLKNVLALLEEMDVIDDAVFAGHAGMKNQRIETDLRKLKDGGDEVGYLSTILVKAANGGADK</sequence>
<proteinExistence type="inferred from homology"/>
<name>A0A3B1CT65_9ZZZZ</name>
<gene>
    <name evidence="8" type="ORF">MNBD_NITROSPINAE02-410</name>
</gene>